<reference evidence="3" key="1">
    <citation type="journal article" date="2019" name="Int. J. Syst. Evol. Microbiol.">
        <title>The Global Catalogue of Microorganisms (GCM) 10K type strain sequencing project: providing services to taxonomists for standard genome sequencing and annotation.</title>
        <authorList>
            <consortium name="The Broad Institute Genomics Platform"/>
            <consortium name="The Broad Institute Genome Sequencing Center for Infectious Disease"/>
            <person name="Wu L."/>
            <person name="Ma J."/>
        </authorList>
    </citation>
    <scope>NUCLEOTIDE SEQUENCE [LARGE SCALE GENOMIC DNA]</scope>
    <source>
        <strain evidence="3">CGMCC 1.13574</strain>
    </source>
</reference>
<proteinExistence type="predicted"/>
<dbReference type="InterPro" id="IPR058355">
    <property type="entry name" value="DUF8042"/>
</dbReference>
<gene>
    <name evidence="2" type="ORF">ACFSOY_08830</name>
</gene>
<protein>
    <recommendedName>
        <fullName evidence="1">DUF8042 domain-containing protein</fullName>
    </recommendedName>
</protein>
<dbReference type="Pfam" id="PF26154">
    <property type="entry name" value="DUF8042"/>
    <property type="match status" value="1"/>
</dbReference>
<evidence type="ECO:0000313" key="2">
    <source>
        <dbReference type="EMBL" id="MFD2170099.1"/>
    </source>
</evidence>
<keyword evidence="3" id="KW-1185">Reference proteome</keyword>
<comment type="caution">
    <text evidence="2">The sequence shown here is derived from an EMBL/GenBank/DDBJ whole genome shotgun (WGS) entry which is preliminary data.</text>
</comment>
<sequence length="203" mass="22132">MAPTKTLRLQIDDVLTEQLAGSFGTVYPEVVERLNEEQKVIVQIALNGVEVLPDGVDAVSAAEVEEVVIRTQSMGRFAIELIVTAEEYLPKLQGGLIKVASLFHAGREQEAQALFAEAVEGLEWTNSCFSGLGQFAATLGNHELLNVYGDFQTQLVAAGEAMEQQNVTELADLLEYELAETTARGLDCLRVLRDQIEGAGREH</sequence>
<dbReference type="Proteomes" id="UP001597343">
    <property type="component" value="Unassembled WGS sequence"/>
</dbReference>
<feature type="domain" description="DUF8042" evidence="1">
    <location>
        <begin position="79"/>
        <end position="179"/>
    </location>
</feature>
<accession>A0ABW4ZXM8</accession>
<dbReference type="EMBL" id="JBHUIO010000005">
    <property type="protein sequence ID" value="MFD2170099.1"/>
    <property type="molecule type" value="Genomic_DNA"/>
</dbReference>
<name>A0ABW4ZXM8_9BACL</name>
<organism evidence="2 3">
    <name type="scientific">Tumebacillus lipolyticus</name>
    <dbReference type="NCBI Taxonomy" id="1280370"/>
    <lineage>
        <taxon>Bacteria</taxon>
        <taxon>Bacillati</taxon>
        <taxon>Bacillota</taxon>
        <taxon>Bacilli</taxon>
        <taxon>Bacillales</taxon>
        <taxon>Alicyclobacillaceae</taxon>
        <taxon>Tumebacillus</taxon>
    </lineage>
</organism>
<evidence type="ECO:0000259" key="1">
    <source>
        <dbReference type="Pfam" id="PF26154"/>
    </source>
</evidence>
<evidence type="ECO:0000313" key="3">
    <source>
        <dbReference type="Proteomes" id="UP001597343"/>
    </source>
</evidence>
<dbReference type="RefSeq" id="WP_386046834.1">
    <property type="nucleotide sequence ID" value="NZ_JBHUIO010000005.1"/>
</dbReference>